<proteinExistence type="predicted"/>
<evidence type="ECO:0000313" key="1">
    <source>
        <dbReference type="EMBL" id="MPC89328.1"/>
    </source>
</evidence>
<keyword evidence="2" id="KW-1185">Reference proteome</keyword>
<evidence type="ECO:0000313" key="2">
    <source>
        <dbReference type="Proteomes" id="UP000324222"/>
    </source>
</evidence>
<organism evidence="1 2">
    <name type="scientific">Portunus trituberculatus</name>
    <name type="common">Swimming crab</name>
    <name type="synonym">Neptunus trituberculatus</name>
    <dbReference type="NCBI Taxonomy" id="210409"/>
    <lineage>
        <taxon>Eukaryota</taxon>
        <taxon>Metazoa</taxon>
        <taxon>Ecdysozoa</taxon>
        <taxon>Arthropoda</taxon>
        <taxon>Crustacea</taxon>
        <taxon>Multicrustacea</taxon>
        <taxon>Malacostraca</taxon>
        <taxon>Eumalacostraca</taxon>
        <taxon>Eucarida</taxon>
        <taxon>Decapoda</taxon>
        <taxon>Pleocyemata</taxon>
        <taxon>Brachyura</taxon>
        <taxon>Eubrachyura</taxon>
        <taxon>Portunoidea</taxon>
        <taxon>Portunidae</taxon>
        <taxon>Portuninae</taxon>
        <taxon>Portunus</taxon>
    </lineage>
</organism>
<name>A0A5B7J8S8_PORTR</name>
<accession>A0A5B7J8S8</accession>
<gene>
    <name evidence="1" type="ORF">E2C01_084267</name>
</gene>
<comment type="caution">
    <text evidence="1">The sequence shown here is derived from an EMBL/GenBank/DDBJ whole genome shotgun (WGS) entry which is preliminary data.</text>
</comment>
<protein>
    <submittedName>
        <fullName evidence="1">Uncharacterized protein</fullName>
    </submittedName>
</protein>
<reference evidence="1 2" key="1">
    <citation type="submission" date="2019-05" db="EMBL/GenBank/DDBJ databases">
        <title>Another draft genome of Portunus trituberculatus and its Hox gene families provides insights of decapod evolution.</title>
        <authorList>
            <person name="Jeong J.-H."/>
            <person name="Song I."/>
            <person name="Kim S."/>
            <person name="Choi T."/>
            <person name="Kim D."/>
            <person name="Ryu S."/>
            <person name="Kim W."/>
        </authorList>
    </citation>
    <scope>NUCLEOTIDE SEQUENCE [LARGE SCALE GENOMIC DNA]</scope>
    <source>
        <tissue evidence="1">Muscle</tissue>
    </source>
</reference>
<dbReference type="Proteomes" id="UP000324222">
    <property type="component" value="Unassembled WGS sequence"/>
</dbReference>
<dbReference type="AlphaFoldDB" id="A0A5B7J8S8"/>
<dbReference type="EMBL" id="VSRR010080655">
    <property type="protein sequence ID" value="MPC89328.1"/>
    <property type="molecule type" value="Genomic_DNA"/>
</dbReference>
<sequence>MARQGVFWECRFCPSWCRGRGLGPCWSIVPVEGSWRPSSGLTASGKCRFVGVKFPTIFPCFPVRHGARAVFVTSTLTASLTFPPLQVSQACRVRW</sequence>
<dbReference type="OrthoDB" id="8300685at2759"/>